<accession>A0A915EVL1</accession>
<protein>
    <submittedName>
        <fullName evidence="4">Cyclin-like domain-containing protein</fullName>
    </submittedName>
</protein>
<dbReference type="WBParaSite" id="jg9711">
    <property type="protein sequence ID" value="jg9711"/>
    <property type="gene ID" value="jg9711"/>
</dbReference>
<feature type="domain" description="Cyclin-like" evidence="2">
    <location>
        <begin position="42"/>
        <end position="120"/>
    </location>
</feature>
<sequence>MRHKTDSAIPSEVVCSLSPEERNILYTTSGYGMEIYQYQCRREFKNEYKLGRPTFFLAVSLVDRVLSFVDMPRVKFQLLGATSILQMEEVYPPQLSDIVFITEETYEEAQILRMEKVILRVVDFDLSGAYRGNLCQLLFVNHFEETTVGETIDEDGILMGSFVSTASMSSYSVPTCKSKCPGILLSSWPQKLVDRRAF</sequence>
<name>A0A915EVL1_9BILA</name>
<dbReference type="InterPro" id="IPR036915">
    <property type="entry name" value="Cyclin-like_sf"/>
</dbReference>
<evidence type="ECO:0000313" key="3">
    <source>
        <dbReference type="Proteomes" id="UP000887574"/>
    </source>
</evidence>
<dbReference type="Pfam" id="PF00134">
    <property type="entry name" value="Cyclin_N"/>
    <property type="match status" value="1"/>
</dbReference>
<dbReference type="AlphaFoldDB" id="A0A915EVL1"/>
<keyword evidence="1" id="KW-0195">Cyclin</keyword>
<proteinExistence type="inferred from homology"/>
<evidence type="ECO:0000313" key="4">
    <source>
        <dbReference type="WBParaSite" id="jg9711"/>
    </source>
</evidence>
<evidence type="ECO:0000259" key="2">
    <source>
        <dbReference type="SMART" id="SM00385"/>
    </source>
</evidence>
<dbReference type="SUPFAM" id="SSF47954">
    <property type="entry name" value="Cyclin-like"/>
    <property type="match status" value="1"/>
</dbReference>
<dbReference type="Gene3D" id="1.10.472.10">
    <property type="entry name" value="Cyclin-like"/>
    <property type="match status" value="1"/>
</dbReference>
<dbReference type="InterPro" id="IPR006671">
    <property type="entry name" value="Cyclin_N"/>
</dbReference>
<dbReference type="PANTHER" id="PTHR10177">
    <property type="entry name" value="CYCLINS"/>
    <property type="match status" value="1"/>
</dbReference>
<dbReference type="Proteomes" id="UP000887574">
    <property type="component" value="Unplaced"/>
</dbReference>
<keyword evidence="3" id="KW-1185">Reference proteome</keyword>
<organism evidence="3 4">
    <name type="scientific">Ditylenchus dipsaci</name>
    <dbReference type="NCBI Taxonomy" id="166011"/>
    <lineage>
        <taxon>Eukaryota</taxon>
        <taxon>Metazoa</taxon>
        <taxon>Ecdysozoa</taxon>
        <taxon>Nematoda</taxon>
        <taxon>Chromadorea</taxon>
        <taxon>Rhabditida</taxon>
        <taxon>Tylenchina</taxon>
        <taxon>Tylenchomorpha</taxon>
        <taxon>Sphaerularioidea</taxon>
        <taxon>Anguinidae</taxon>
        <taxon>Anguininae</taxon>
        <taxon>Ditylenchus</taxon>
    </lineage>
</organism>
<dbReference type="InterPro" id="IPR013763">
    <property type="entry name" value="Cyclin-like_dom"/>
</dbReference>
<dbReference type="SMART" id="SM00385">
    <property type="entry name" value="CYCLIN"/>
    <property type="match status" value="1"/>
</dbReference>
<evidence type="ECO:0000256" key="1">
    <source>
        <dbReference type="RuleBase" id="RU000383"/>
    </source>
</evidence>
<reference evidence="4" key="1">
    <citation type="submission" date="2022-11" db="UniProtKB">
        <authorList>
            <consortium name="WormBaseParasite"/>
        </authorList>
    </citation>
    <scope>IDENTIFICATION</scope>
</reference>
<dbReference type="InterPro" id="IPR039361">
    <property type="entry name" value="Cyclin"/>
</dbReference>
<comment type="similarity">
    <text evidence="1">Belongs to the cyclin family.</text>
</comment>